<evidence type="ECO:0000259" key="2">
    <source>
        <dbReference type="PROSITE" id="PS50206"/>
    </source>
</evidence>
<evidence type="ECO:0000256" key="1">
    <source>
        <dbReference type="SAM" id="SignalP"/>
    </source>
</evidence>
<reference evidence="3 4" key="1">
    <citation type="journal article" date="2014" name="Int. J. Syst. Evol. Microbiol.">
        <title>Complete genome sequence of Corynebacterium casei LMG S-19264T (=DSM 44701T), isolated from a smear-ripened cheese.</title>
        <authorList>
            <consortium name="US DOE Joint Genome Institute (JGI-PGF)"/>
            <person name="Walter F."/>
            <person name="Albersmeier A."/>
            <person name="Kalinowski J."/>
            <person name="Ruckert C."/>
        </authorList>
    </citation>
    <scope>NUCLEOTIDE SEQUENCE [LARGE SCALE GENOMIC DNA]</scope>
    <source>
        <strain evidence="3 4">CGMCC 1.9161</strain>
    </source>
</reference>
<accession>A0A917Q5N0</accession>
<dbReference type="Pfam" id="PF00581">
    <property type="entry name" value="Rhodanese"/>
    <property type="match status" value="1"/>
</dbReference>
<sequence length="142" mass="14898">MRTLATFAAGILFAAGLATAAHADLAPMEIDGATTVDADGVIELVTSTPNLVILDNRSQGDYDAGHIEGAIRLIDTDIASEADIAAHVGAKEDPVLFYCNGLSCGRAANAAIKAVNYGYSNVHYYALGMEEWKERGLPLVSN</sequence>
<dbReference type="GO" id="GO:0004792">
    <property type="term" value="F:thiosulfate-cyanide sulfurtransferase activity"/>
    <property type="evidence" value="ECO:0007669"/>
    <property type="project" value="TreeGrafter"/>
</dbReference>
<comment type="caution">
    <text evidence="3">The sequence shown here is derived from an EMBL/GenBank/DDBJ whole genome shotgun (WGS) entry which is preliminary data.</text>
</comment>
<feature type="domain" description="Rhodanese" evidence="2">
    <location>
        <begin position="47"/>
        <end position="141"/>
    </location>
</feature>
<gene>
    <name evidence="3" type="ORF">GCM10011322_10910</name>
</gene>
<proteinExistence type="predicted"/>
<dbReference type="Proteomes" id="UP000600449">
    <property type="component" value="Unassembled WGS sequence"/>
</dbReference>
<dbReference type="PANTHER" id="PTHR44086">
    <property type="entry name" value="THIOSULFATE SULFURTRANSFERASE RDL2, MITOCHONDRIAL-RELATED"/>
    <property type="match status" value="1"/>
</dbReference>
<dbReference type="PANTHER" id="PTHR44086:SF10">
    <property type="entry name" value="THIOSULFATE SULFURTRANSFERASE_RHODANESE-LIKE DOMAIN-CONTAINING PROTEIN 3"/>
    <property type="match status" value="1"/>
</dbReference>
<dbReference type="SUPFAM" id="SSF52821">
    <property type="entry name" value="Rhodanese/Cell cycle control phosphatase"/>
    <property type="match status" value="1"/>
</dbReference>
<dbReference type="AlphaFoldDB" id="A0A917Q5N0"/>
<organism evidence="3 4">
    <name type="scientific">Salinarimonas ramus</name>
    <dbReference type="NCBI Taxonomy" id="690164"/>
    <lineage>
        <taxon>Bacteria</taxon>
        <taxon>Pseudomonadati</taxon>
        <taxon>Pseudomonadota</taxon>
        <taxon>Alphaproteobacteria</taxon>
        <taxon>Hyphomicrobiales</taxon>
        <taxon>Salinarimonadaceae</taxon>
        <taxon>Salinarimonas</taxon>
    </lineage>
</organism>
<feature type="chain" id="PRO_5037228228" description="Rhodanese domain-containing protein" evidence="1">
    <location>
        <begin position="24"/>
        <end position="142"/>
    </location>
</feature>
<keyword evidence="1" id="KW-0732">Signal</keyword>
<dbReference type="SMART" id="SM00450">
    <property type="entry name" value="RHOD"/>
    <property type="match status" value="1"/>
</dbReference>
<feature type="signal peptide" evidence="1">
    <location>
        <begin position="1"/>
        <end position="23"/>
    </location>
</feature>
<keyword evidence="4" id="KW-1185">Reference proteome</keyword>
<dbReference type="RefSeq" id="WP_188910434.1">
    <property type="nucleotide sequence ID" value="NZ_BMMF01000003.1"/>
</dbReference>
<dbReference type="CDD" id="cd00158">
    <property type="entry name" value="RHOD"/>
    <property type="match status" value="1"/>
</dbReference>
<evidence type="ECO:0000313" key="3">
    <source>
        <dbReference type="EMBL" id="GGK26316.1"/>
    </source>
</evidence>
<dbReference type="InterPro" id="IPR036873">
    <property type="entry name" value="Rhodanese-like_dom_sf"/>
</dbReference>
<dbReference type="EMBL" id="BMMF01000003">
    <property type="protein sequence ID" value="GGK26316.1"/>
    <property type="molecule type" value="Genomic_DNA"/>
</dbReference>
<dbReference type="PROSITE" id="PS50206">
    <property type="entry name" value="RHODANESE_3"/>
    <property type="match status" value="1"/>
</dbReference>
<evidence type="ECO:0000313" key="4">
    <source>
        <dbReference type="Proteomes" id="UP000600449"/>
    </source>
</evidence>
<name>A0A917Q5N0_9HYPH</name>
<dbReference type="InterPro" id="IPR001763">
    <property type="entry name" value="Rhodanese-like_dom"/>
</dbReference>
<dbReference type="Gene3D" id="3.40.250.10">
    <property type="entry name" value="Rhodanese-like domain"/>
    <property type="match status" value="1"/>
</dbReference>
<protein>
    <recommendedName>
        <fullName evidence="2">Rhodanese domain-containing protein</fullName>
    </recommendedName>
</protein>